<evidence type="ECO:0000256" key="1">
    <source>
        <dbReference type="ARBA" id="ARBA00004651"/>
    </source>
</evidence>
<comment type="subcellular location">
    <subcellularLocation>
        <location evidence="1">Cell membrane</location>
        <topology evidence="1">Multi-pass membrane protein</topology>
    </subcellularLocation>
</comment>
<feature type="transmembrane region" description="Helical" evidence="7">
    <location>
        <begin position="75"/>
        <end position="94"/>
    </location>
</feature>
<evidence type="ECO:0000313" key="10">
    <source>
        <dbReference type="EMBL" id="OGE39712.1"/>
    </source>
</evidence>
<dbReference type="EMBL" id="MFDD01000015">
    <property type="protein sequence ID" value="OGE39712.1"/>
    <property type="molecule type" value="Genomic_DNA"/>
</dbReference>
<keyword evidence="5 7" id="KW-1133">Transmembrane helix</keyword>
<dbReference type="InterPro" id="IPR000045">
    <property type="entry name" value="Prepilin_IV_endopep_pep"/>
</dbReference>
<feature type="transmembrane region" description="Helical" evidence="7">
    <location>
        <begin position="204"/>
        <end position="225"/>
    </location>
</feature>
<feature type="transmembrane region" description="Helical" evidence="7">
    <location>
        <begin position="149"/>
        <end position="177"/>
    </location>
</feature>
<dbReference type="PANTHER" id="PTHR30487">
    <property type="entry name" value="TYPE 4 PREPILIN-LIKE PROTEINS LEADER PEPTIDE-PROCESSING ENZYME"/>
    <property type="match status" value="1"/>
</dbReference>
<keyword evidence="3" id="KW-1003">Cell membrane</keyword>
<dbReference type="InterPro" id="IPR010627">
    <property type="entry name" value="Prepilin_pept_A24_N"/>
</dbReference>
<evidence type="ECO:0000259" key="8">
    <source>
        <dbReference type="Pfam" id="PF01478"/>
    </source>
</evidence>
<feature type="domain" description="Prepilin peptidase A24 N-terminal" evidence="9">
    <location>
        <begin position="10"/>
        <end position="90"/>
    </location>
</feature>
<evidence type="ECO:0000256" key="6">
    <source>
        <dbReference type="ARBA" id="ARBA00023136"/>
    </source>
</evidence>
<dbReference type="GO" id="GO:0004190">
    <property type="term" value="F:aspartic-type endopeptidase activity"/>
    <property type="evidence" value="ECO:0007669"/>
    <property type="project" value="InterPro"/>
</dbReference>
<evidence type="ECO:0000256" key="4">
    <source>
        <dbReference type="ARBA" id="ARBA00022692"/>
    </source>
</evidence>
<dbReference type="PANTHER" id="PTHR30487:SF0">
    <property type="entry name" value="PREPILIN LEADER PEPTIDASE_N-METHYLTRANSFERASE-RELATED"/>
    <property type="match status" value="1"/>
</dbReference>
<evidence type="ECO:0008006" key="12">
    <source>
        <dbReference type="Google" id="ProtNLM"/>
    </source>
</evidence>
<dbReference type="InterPro" id="IPR050882">
    <property type="entry name" value="Prepilin_peptidase/N-MTase"/>
</dbReference>
<gene>
    <name evidence="10" type="ORF">A3D25_03220</name>
</gene>
<evidence type="ECO:0000259" key="9">
    <source>
        <dbReference type="Pfam" id="PF06750"/>
    </source>
</evidence>
<keyword evidence="4 7" id="KW-0812">Transmembrane</keyword>
<feature type="domain" description="Prepilin type IV endopeptidase peptidase" evidence="8">
    <location>
        <begin position="126"/>
        <end position="265"/>
    </location>
</feature>
<dbReference type="Pfam" id="PF01478">
    <property type="entry name" value="Peptidase_A24"/>
    <property type="match status" value="1"/>
</dbReference>
<dbReference type="GO" id="GO:0006465">
    <property type="term" value="P:signal peptide processing"/>
    <property type="evidence" value="ECO:0007669"/>
    <property type="project" value="TreeGrafter"/>
</dbReference>
<comment type="similarity">
    <text evidence="2">Belongs to the peptidase A24 family.</text>
</comment>
<name>A0A1F5KFH8_9BACT</name>
<reference evidence="10 11" key="1">
    <citation type="journal article" date="2016" name="Nat. Commun.">
        <title>Thousands of microbial genomes shed light on interconnected biogeochemical processes in an aquifer system.</title>
        <authorList>
            <person name="Anantharaman K."/>
            <person name="Brown C.T."/>
            <person name="Hug L.A."/>
            <person name="Sharon I."/>
            <person name="Castelle C.J."/>
            <person name="Probst A.J."/>
            <person name="Thomas B.C."/>
            <person name="Singh A."/>
            <person name="Wilkins M.J."/>
            <person name="Karaoz U."/>
            <person name="Brodie E.L."/>
            <person name="Williams K.H."/>
            <person name="Hubbard S.S."/>
            <person name="Banfield J.F."/>
        </authorList>
    </citation>
    <scope>NUCLEOTIDE SEQUENCE [LARGE SCALE GENOMIC DNA]</scope>
</reference>
<evidence type="ECO:0000256" key="3">
    <source>
        <dbReference type="ARBA" id="ARBA00022475"/>
    </source>
</evidence>
<evidence type="ECO:0000256" key="5">
    <source>
        <dbReference type="ARBA" id="ARBA00022989"/>
    </source>
</evidence>
<feature type="transmembrane region" description="Helical" evidence="7">
    <location>
        <begin position="282"/>
        <end position="305"/>
    </location>
</feature>
<feature type="transmembrane region" description="Helical" evidence="7">
    <location>
        <begin position="237"/>
        <end position="270"/>
    </location>
</feature>
<evidence type="ECO:0000256" key="7">
    <source>
        <dbReference type="SAM" id="Phobius"/>
    </source>
</evidence>
<dbReference type="AlphaFoldDB" id="A0A1F5KFH8"/>
<keyword evidence="6 7" id="KW-0472">Membrane</keyword>
<comment type="caution">
    <text evidence="10">The sequence shown here is derived from an EMBL/GenBank/DDBJ whole genome shotgun (WGS) entry which is preliminary data.</text>
</comment>
<dbReference type="Pfam" id="PF06750">
    <property type="entry name" value="A24_N_bact"/>
    <property type="match status" value="1"/>
</dbReference>
<organism evidence="10 11">
    <name type="scientific">Candidatus Daviesbacteria bacterium RIFCSPHIGHO2_02_FULL_43_12</name>
    <dbReference type="NCBI Taxonomy" id="1797776"/>
    <lineage>
        <taxon>Bacteria</taxon>
        <taxon>Candidatus Daviesiibacteriota</taxon>
    </lineage>
</organism>
<proteinExistence type="inferred from homology"/>
<dbReference type="Gene3D" id="1.20.120.1220">
    <property type="match status" value="1"/>
</dbReference>
<accession>A0A1F5KFH8</accession>
<protein>
    <recommendedName>
        <fullName evidence="12">Prepilin peptidase</fullName>
    </recommendedName>
</protein>
<evidence type="ECO:0000256" key="2">
    <source>
        <dbReference type="ARBA" id="ARBA00005801"/>
    </source>
</evidence>
<dbReference type="GO" id="GO:0005886">
    <property type="term" value="C:plasma membrane"/>
    <property type="evidence" value="ECO:0007669"/>
    <property type="project" value="UniProtKB-SubCell"/>
</dbReference>
<sequence length="308" mass="34279">MFMIIALGFVIGACLGSLSLCLATRALKHKSFWGRSYCLDCKQNLHWYDLFPVLSYIFLRGKCRYCSKPLSREYILVELLMGGLVAYLFFQQFTPNVIQALASVHDLASWPNTFLPAFLLSLVFKLFVLSILAAVFITDIKAGLIPDELTLPAALITVIYQVLIIVINIGLMTWGLAQSVLGKYLLPPHTNYIWVHSWVFMQPFLWTLLTTLIITLFFGGLIFITRGRGMGGGDLKLGVFLGLALGFPNAILALLLAFFLGSLVGTGLILIRKKHFGQTIPFGPFLALGSLCALFWGEKIIAWYISIN</sequence>
<dbReference type="Proteomes" id="UP000177328">
    <property type="component" value="Unassembled WGS sequence"/>
</dbReference>
<feature type="transmembrane region" description="Helical" evidence="7">
    <location>
        <begin position="114"/>
        <end position="137"/>
    </location>
</feature>
<evidence type="ECO:0000313" key="11">
    <source>
        <dbReference type="Proteomes" id="UP000177328"/>
    </source>
</evidence>